<evidence type="ECO:0000256" key="3">
    <source>
        <dbReference type="ARBA" id="ARBA00022553"/>
    </source>
</evidence>
<dbReference type="CDD" id="cd00146">
    <property type="entry name" value="PKD"/>
    <property type="match status" value="1"/>
</dbReference>
<reference evidence="10" key="1">
    <citation type="submission" date="2016-10" db="EMBL/GenBank/DDBJ databases">
        <authorList>
            <person name="Varghese N."/>
            <person name="Submissions S."/>
        </authorList>
    </citation>
    <scope>NUCLEOTIDE SEQUENCE [LARGE SCALE GENOMIC DNA]</scope>
    <source>
        <strain evidence="10">DSM 17298</strain>
    </source>
</reference>
<keyword evidence="10" id="KW-1185">Reference proteome</keyword>
<evidence type="ECO:0000256" key="5">
    <source>
        <dbReference type="ARBA" id="ARBA00022777"/>
    </source>
</evidence>
<dbReference type="GO" id="GO:0000155">
    <property type="term" value="F:phosphorelay sensor kinase activity"/>
    <property type="evidence" value="ECO:0007669"/>
    <property type="project" value="InterPro"/>
</dbReference>
<accession>A0A1H5WWY5</accession>
<dbReference type="InterPro" id="IPR015943">
    <property type="entry name" value="WD40/YVTN_repeat-like_dom_sf"/>
</dbReference>
<gene>
    <name evidence="9" type="ORF">SAMN03080598_02272</name>
</gene>
<evidence type="ECO:0000313" key="10">
    <source>
        <dbReference type="Proteomes" id="UP000236736"/>
    </source>
</evidence>
<dbReference type="InterPro" id="IPR003594">
    <property type="entry name" value="HATPase_dom"/>
</dbReference>
<dbReference type="SMART" id="SM00388">
    <property type="entry name" value="HisKA"/>
    <property type="match status" value="1"/>
</dbReference>
<dbReference type="PANTHER" id="PTHR43547">
    <property type="entry name" value="TWO-COMPONENT HISTIDINE KINASE"/>
    <property type="match status" value="1"/>
</dbReference>
<proteinExistence type="predicted"/>
<dbReference type="STRING" id="1120964.GCA_001313265_03865"/>
<keyword evidence="6" id="KW-0472">Membrane</keyword>
<keyword evidence="4" id="KW-0808">Transferase</keyword>
<dbReference type="RefSeq" id="WP_103924930.1">
    <property type="nucleotide sequence ID" value="NZ_FNVR01000011.1"/>
</dbReference>
<dbReference type="Pfam" id="PF00512">
    <property type="entry name" value="HisKA"/>
    <property type="match status" value="1"/>
</dbReference>
<evidence type="ECO:0000256" key="4">
    <source>
        <dbReference type="ARBA" id="ARBA00022679"/>
    </source>
</evidence>
<dbReference type="InterPro" id="IPR036097">
    <property type="entry name" value="HisK_dim/P_sf"/>
</dbReference>
<dbReference type="InterPro" id="IPR003661">
    <property type="entry name" value="HisK_dim/P_dom"/>
</dbReference>
<dbReference type="InterPro" id="IPR004358">
    <property type="entry name" value="Sig_transdc_His_kin-like_C"/>
</dbReference>
<protein>
    <recommendedName>
        <fullName evidence="2">histidine kinase</fullName>
        <ecNumber evidence="2">2.7.13.3</ecNumber>
    </recommendedName>
</protein>
<dbReference type="CDD" id="cd00082">
    <property type="entry name" value="HisKA"/>
    <property type="match status" value="1"/>
</dbReference>
<feature type="chain" id="PRO_5009288804" description="histidine kinase" evidence="7">
    <location>
        <begin position="23"/>
        <end position="1096"/>
    </location>
</feature>
<feature type="signal peptide" evidence="7">
    <location>
        <begin position="1"/>
        <end position="22"/>
    </location>
</feature>
<dbReference type="PANTHER" id="PTHR43547:SF2">
    <property type="entry name" value="HYBRID SIGNAL TRANSDUCTION HISTIDINE KINASE C"/>
    <property type="match status" value="1"/>
</dbReference>
<dbReference type="Pfam" id="PF07495">
    <property type="entry name" value="Y_Y_Y"/>
    <property type="match status" value="1"/>
</dbReference>
<evidence type="ECO:0000256" key="1">
    <source>
        <dbReference type="ARBA" id="ARBA00000085"/>
    </source>
</evidence>
<dbReference type="InterPro" id="IPR013783">
    <property type="entry name" value="Ig-like_fold"/>
</dbReference>
<dbReference type="InterPro" id="IPR011123">
    <property type="entry name" value="Y_Y_Y"/>
</dbReference>
<dbReference type="SUPFAM" id="SSF55874">
    <property type="entry name" value="ATPase domain of HSP90 chaperone/DNA topoisomerase II/histidine kinase"/>
    <property type="match status" value="1"/>
</dbReference>
<feature type="domain" description="Histidine kinase" evidence="8">
    <location>
        <begin position="873"/>
        <end position="1090"/>
    </location>
</feature>
<feature type="transmembrane region" description="Helical" evidence="6">
    <location>
        <begin position="810"/>
        <end position="830"/>
    </location>
</feature>
<dbReference type="PROSITE" id="PS50109">
    <property type="entry name" value="HIS_KIN"/>
    <property type="match status" value="1"/>
</dbReference>
<dbReference type="Pfam" id="PF02518">
    <property type="entry name" value="HATPase_c"/>
    <property type="match status" value="1"/>
</dbReference>
<dbReference type="AlphaFoldDB" id="A0A1H5WWY5"/>
<evidence type="ECO:0000256" key="6">
    <source>
        <dbReference type="SAM" id="Phobius"/>
    </source>
</evidence>
<dbReference type="Gene3D" id="2.130.10.10">
    <property type="entry name" value="YVTN repeat-like/Quinoprotein amine dehydrogenase"/>
    <property type="match status" value="4"/>
</dbReference>
<keyword evidence="5 9" id="KW-0418">Kinase</keyword>
<dbReference type="SUPFAM" id="SSF63829">
    <property type="entry name" value="Calcium-dependent phosphotriesterase"/>
    <property type="match status" value="3"/>
</dbReference>
<dbReference type="PRINTS" id="PR00344">
    <property type="entry name" value="BCTRLSENSOR"/>
</dbReference>
<dbReference type="EMBL" id="FNVR01000011">
    <property type="protein sequence ID" value="SEG03805.1"/>
    <property type="molecule type" value="Genomic_DNA"/>
</dbReference>
<comment type="catalytic activity">
    <reaction evidence="1">
        <text>ATP + protein L-histidine = ADP + protein N-phospho-L-histidine.</text>
        <dbReference type="EC" id="2.7.13.3"/>
    </reaction>
</comment>
<name>A0A1H5WWY5_9BACT</name>
<dbReference type="InterPro" id="IPR005467">
    <property type="entry name" value="His_kinase_dom"/>
</dbReference>
<dbReference type="Pfam" id="PF07494">
    <property type="entry name" value="Reg_prop"/>
    <property type="match status" value="8"/>
</dbReference>
<dbReference type="EC" id="2.7.13.3" evidence="2"/>
<dbReference type="InterPro" id="IPR011110">
    <property type="entry name" value="Reg_prop"/>
</dbReference>
<dbReference type="InterPro" id="IPR036890">
    <property type="entry name" value="HATPase_C_sf"/>
</dbReference>
<dbReference type="FunFam" id="3.30.565.10:FF:000006">
    <property type="entry name" value="Sensor histidine kinase WalK"/>
    <property type="match status" value="1"/>
</dbReference>
<dbReference type="Gene3D" id="3.30.565.10">
    <property type="entry name" value="Histidine kinase-like ATPase, C-terminal domain"/>
    <property type="match status" value="1"/>
</dbReference>
<dbReference type="Proteomes" id="UP000236736">
    <property type="component" value="Unassembled WGS sequence"/>
</dbReference>
<evidence type="ECO:0000313" key="9">
    <source>
        <dbReference type="EMBL" id="SEG03805.1"/>
    </source>
</evidence>
<dbReference type="SUPFAM" id="SSF47384">
    <property type="entry name" value="Homodimeric domain of signal transducing histidine kinase"/>
    <property type="match status" value="1"/>
</dbReference>
<dbReference type="SMART" id="SM00387">
    <property type="entry name" value="HATPase_c"/>
    <property type="match status" value="1"/>
</dbReference>
<keyword evidence="3" id="KW-0597">Phosphoprotein</keyword>
<evidence type="ECO:0000259" key="8">
    <source>
        <dbReference type="PROSITE" id="PS50109"/>
    </source>
</evidence>
<keyword evidence="7" id="KW-0732">Signal</keyword>
<dbReference type="Gene3D" id="2.60.40.10">
    <property type="entry name" value="Immunoglobulins"/>
    <property type="match status" value="1"/>
</dbReference>
<evidence type="ECO:0000256" key="7">
    <source>
        <dbReference type="SAM" id="SignalP"/>
    </source>
</evidence>
<dbReference type="FunFam" id="2.60.40.10:FF:000791">
    <property type="entry name" value="Two-component system sensor histidine kinase/response regulator"/>
    <property type="match status" value="1"/>
</dbReference>
<organism evidence="9 10">
    <name type="scientific">Algoriphagus boritolerans DSM 17298 = JCM 18970</name>
    <dbReference type="NCBI Taxonomy" id="1120964"/>
    <lineage>
        <taxon>Bacteria</taxon>
        <taxon>Pseudomonadati</taxon>
        <taxon>Bacteroidota</taxon>
        <taxon>Cytophagia</taxon>
        <taxon>Cytophagales</taxon>
        <taxon>Cyclobacteriaceae</taxon>
        <taxon>Algoriphagus</taxon>
    </lineage>
</organism>
<dbReference type="Gene3D" id="1.10.287.130">
    <property type="match status" value="1"/>
</dbReference>
<dbReference type="OrthoDB" id="9809670at2"/>
<keyword evidence="6" id="KW-0812">Transmembrane</keyword>
<keyword evidence="6" id="KW-1133">Transmembrane helix</keyword>
<sequence length="1096" mass="124597">MTKLSFISWTLLVLLSLSLVQAQTQKEEAKPELKFQRIFEGLLNSRVSTITQDHRGFIWAGTYSGLHRYDGQNFQVYTSSSLSNSINDNFIGALFEDSQNQLWVGTGSGVALYRNETDDFIRFDLQTENNLRGGENNLVNSILEDDQGKLWVSSIGSGLFYFDRTKQQFLPYKMGEFESVNSLVADKGGILWIGTVSKGLIKLNTVTGEAVSFRHDPRDPQSISSDNVKSVALDKDGTLWAGTRSEGINRLVVTPGNARFIKYQNEPDNDLSLYNNSIYKLYLDRKGNLWACNENGGLHLYSEEKDGFYRYLHDPKNPNSLTHNSIWNIYQDDQDRYWIGTAQSGINLADPFASKFAHYFKNPLDPESLNNNIIRDFLESKDGNIWIATDGGGLNYFDRSKSTFKNYQSDSKNPKSIGSNAVISLNEDLEGKLWVGTWAGGLAVLENERTGTFVRFQDWIKNDKYPIKHVFDAHFDEKYIWIAALEEGLYRYDKKSRELKLFQQVEGDSESLSSNLPIRIFEDSKRNLWIGTHAGLNLIRSTDKDAGKFKVYQPSESDSNSIPGNSIRQITEDRLGNIWIASDRGLSRYRPGTDDFINYRQKDGLPIDEITSIVEDERGNLWIGTIKGIAKFDVNLQVFTTYDKYDGMQGNEFSRYAVLKTSKGELLFGGMNGFNLFHPDRLQANPNAPEVYLTDLKLFNQSVNFHEPDSPLKKHLSATDTLTLSSKENVFTFDFIALDYTQPDRIQYAYFLEGFEADWNYVGTQHNATYTNLNPGTYVFRVKAANSDGVWNQQGTSLVVIITPPFWRTAWFIVLATLLVIGLLFLAYTLRIRVIKLQNKQLEKTVAERTTLLRQANTNLKKHIDEKDKLLCIIGHDLRNPFFSIIGYMELLEDEFKNTQNSEHLENIRYLLNVSRNTHNLLENLLQWAIKETQLFEVKPEVIDLNQLIDTAINMVSAQADYKDVKLEKICPEQVFVNADQNMILTVIRNLVSNAIKFSDKNSKIEIKVSTKSGEVVTSVRDFGVGMEKATLDRLFSKSSEQQAGTMGELGTGLGLVLCQEIVEKHEGEIWAESSPGKGSTFHFSLSQYIYEEVVV</sequence>
<evidence type="ECO:0000256" key="2">
    <source>
        <dbReference type="ARBA" id="ARBA00012438"/>
    </source>
</evidence>